<sequence>MSVLGVLAFFAVVTWGLVSSFFRDDNKNKVRSCGSIYGVKGDLHYGIQSCHIGGDCNTDVNTVIFQDALEKLLNTKYVAETSSGSWIIDYKDNWHACVSYENKVENQDEVTTYPECSINWCK</sequence>
<evidence type="ECO:0008006" key="4">
    <source>
        <dbReference type="Google" id="ProtNLM"/>
    </source>
</evidence>
<protein>
    <recommendedName>
        <fullName evidence="4">Killer toxin Kp4 domain-containing protein</fullName>
    </recommendedName>
</protein>
<name>G0V609_NAUCA</name>
<keyword evidence="1" id="KW-0732">Signal</keyword>
<keyword evidence="3" id="KW-1185">Reference proteome</keyword>
<dbReference type="Proteomes" id="UP000001640">
    <property type="component" value="Chromosome 1"/>
</dbReference>
<dbReference type="EMBL" id="HE576752">
    <property type="protein sequence ID" value="CCC66899.1"/>
    <property type="molecule type" value="Genomic_DNA"/>
</dbReference>
<dbReference type="InParanoid" id="G0V609"/>
<evidence type="ECO:0000313" key="3">
    <source>
        <dbReference type="Proteomes" id="UP000001640"/>
    </source>
</evidence>
<dbReference type="KEGG" id="ncs:NCAS_0A03410"/>
<evidence type="ECO:0000256" key="1">
    <source>
        <dbReference type="SAM" id="SignalP"/>
    </source>
</evidence>
<feature type="chain" id="PRO_5003410809" description="Killer toxin Kp4 domain-containing protein" evidence="1">
    <location>
        <begin position="17"/>
        <end position="122"/>
    </location>
</feature>
<feature type="signal peptide" evidence="1">
    <location>
        <begin position="1"/>
        <end position="16"/>
    </location>
</feature>
<gene>
    <name evidence="2" type="primary">NCAS0A03410</name>
    <name evidence="2" type="ordered locus">NCAS_0A03410</name>
</gene>
<dbReference type="RefSeq" id="XP_003673288.1">
    <property type="nucleotide sequence ID" value="XM_003673240.1"/>
</dbReference>
<dbReference type="HOGENOM" id="CLU_2027321_0_0_1"/>
<reference evidence="2 3" key="1">
    <citation type="journal article" date="2011" name="Proc. Natl. Acad. Sci. U.S.A.">
        <title>Evolutionary erosion of yeast sex chromosomes by mating-type switching accidents.</title>
        <authorList>
            <person name="Gordon J.L."/>
            <person name="Armisen D."/>
            <person name="Proux-Wera E."/>
            <person name="Oheigeartaigh S.S."/>
            <person name="Byrne K.P."/>
            <person name="Wolfe K.H."/>
        </authorList>
    </citation>
    <scope>NUCLEOTIDE SEQUENCE [LARGE SCALE GENOMIC DNA]</scope>
    <source>
        <strain evidence="3">ATCC 76901 / BCRC 22586 / CBS 4309 / NBRC 1992 / NRRL Y-12630</strain>
    </source>
</reference>
<organism evidence="2 3">
    <name type="scientific">Naumovozyma castellii</name>
    <name type="common">Yeast</name>
    <name type="synonym">Saccharomyces castellii</name>
    <dbReference type="NCBI Taxonomy" id="27288"/>
    <lineage>
        <taxon>Eukaryota</taxon>
        <taxon>Fungi</taxon>
        <taxon>Dikarya</taxon>
        <taxon>Ascomycota</taxon>
        <taxon>Saccharomycotina</taxon>
        <taxon>Saccharomycetes</taxon>
        <taxon>Saccharomycetales</taxon>
        <taxon>Saccharomycetaceae</taxon>
        <taxon>Naumovozyma</taxon>
    </lineage>
</organism>
<dbReference type="AlphaFoldDB" id="G0V609"/>
<evidence type="ECO:0000313" key="2">
    <source>
        <dbReference type="EMBL" id="CCC66899.1"/>
    </source>
</evidence>
<proteinExistence type="predicted"/>
<accession>G0V609</accession>
<reference key="2">
    <citation type="submission" date="2011-08" db="EMBL/GenBank/DDBJ databases">
        <title>Genome sequence of Naumovozyma castellii.</title>
        <authorList>
            <person name="Gordon J.L."/>
            <person name="Armisen D."/>
            <person name="Proux-Wera E."/>
            <person name="OhEigeartaigh S.S."/>
            <person name="Byrne K.P."/>
            <person name="Wolfe K.H."/>
        </authorList>
    </citation>
    <scope>NUCLEOTIDE SEQUENCE</scope>
    <source>
        <strain>Type strain:CBS 4309</strain>
    </source>
</reference>
<dbReference type="GeneID" id="96900386"/>